<reference evidence="3 4" key="1">
    <citation type="submission" date="2015-06" db="EMBL/GenBank/DDBJ databases">
        <title>Survival trade-offs in plant roots during colonization by closely related pathogenic and mutualistic fungi.</title>
        <authorList>
            <person name="Hacquard S."/>
            <person name="Kracher B."/>
            <person name="Hiruma K."/>
            <person name="Weinman A."/>
            <person name="Muench P."/>
            <person name="Garrido Oter R."/>
            <person name="Ver Loren van Themaat E."/>
            <person name="Dallerey J.-F."/>
            <person name="Damm U."/>
            <person name="Henrissat B."/>
            <person name="Lespinet O."/>
            <person name="Thon M."/>
            <person name="Kemen E."/>
            <person name="McHardy A.C."/>
            <person name="Schulze-Lefert P."/>
            <person name="O'Connell R.J."/>
        </authorList>
    </citation>
    <scope>NUCLEOTIDE SEQUENCE [LARGE SCALE GENOMIC DNA]</scope>
    <source>
        <strain evidence="3 4">0861</strain>
    </source>
</reference>
<dbReference type="Gene3D" id="2.60.120.10">
    <property type="entry name" value="Jelly Rolls"/>
    <property type="match status" value="1"/>
</dbReference>
<dbReference type="PANTHER" id="PTHR33387:SF3">
    <property type="entry name" value="DUF985 DOMAIN-CONTAINING PROTEIN"/>
    <property type="match status" value="1"/>
</dbReference>
<proteinExistence type="predicted"/>
<dbReference type="InterPro" id="IPR014710">
    <property type="entry name" value="RmlC-like_jellyroll"/>
</dbReference>
<dbReference type="InterPro" id="IPR011051">
    <property type="entry name" value="RmlC_Cupin_sf"/>
</dbReference>
<evidence type="ECO:0000313" key="4">
    <source>
        <dbReference type="Proteomes" id="UP000076552"/>
    </source>
</evidence>
<dbReference type="AlphaFoldDB" id="A0A161YC33"/>
<evidence type="ECO:0000259" key="2">
    <source>
        <dbReference type="Pfam" id="PF06172"/>
    </source>
</evidence>
<evidence type="ECO:0000313" key="3">
    <source>
        <dbReference type="EMBL" id="KZL69757.1"/>
    </source>
</evidence>
<dbReference type="Pfam" id="PF06172">
    <property type="entry name" value="Cupin_5"/>
    <property type="match status" value="1"/>
</dbReference>
<feature type="chain" id="PRO_5007830625" evidence="1">
    <location>
        <begin position="20"/>
        <end position="175"/>
    </location>
</feature>
<dbReference type="Proteomes" id="UP000076552">
    <property type="component" value="Unassembled WGS sequence"/>
</dbReference>
<dbReference type="InterPro" id="IPR009327">
    <property type="entry name" value="Cupin_DUF985"/>
</dbReference>
<dbReference type="CDD" id="cd06121">
    <property type="entry name" value="cupin_YML079wp"/>
    <property type="match status" value="1"/>
</dbReference>
<organism evidence="3 4">
    <name type="scientific">Colletotrichum tofieldiae</name>
    <dbReference type="NCBI Taxonomy" id="708197"/>
    <lineage>
        <taxon>Eukaryota</taxon>
        <taxon>Fungi</taxon>
        <taxon>Dikarya</taxon>
        <taxon>Ascomycota</taxon>
        <taxon>Pezizomycotina</taxon>
        <taxon>Sordariomycetes</taxon>
        <taxon>Hypocreomycetidae</taxon>
        <taxon>Glomerellales</taxon>
        <taxon>Glomerellaceae</taxon>
        <taxon>Colletotrichum</taxon>
        <taxon>Colletotrichum spaethianum species complex</taxon>
    </lineage>
</organism>
<dbReference type="EMBL" id="LFIV01000102">
    <property type="protein sequence ID" value="KZL69757.1"/>
    <property type="molecule type" value="Genomic_DNA"/>
</dbReference>
<keyword evidence="4" id="KW-1185">Reference proteome</keyword>
<dbReference type="PANTHER" id="PTHR33387">
    <property type="entry name" value="RMLC-LIKE JELLY ROLL FOLD PROTEIN"/>
    <property type="match status" value="1"/>
</dbReference>
<feature type="domain" description="DUF985" evidence="2">
    <location>
        <begin position="36"/>
        <end position="166"/>
    </location>
</feature>
<feature type="signal peptide" evidence="1">
    <location>
        <begin position="1"/>
        <end position="19"/>
    </location>
</feature>
<sequence length="175" mass="19114">MYLLSCVKAAGIFALVAQATPKPPKNLSPTGKRTAQAVIDKLGLIPNEEKGYYVETFQDAETNSNRSVSTAIYYLLEGSVGPSIWHRVDAVELWHYYAGAPLTLSLSFDDGRPTKSFVLGPDVFNDQRPQIVIAKNQWQRAHSHGDWTLVGTTVAPGFVPEGLELADPGWMPKGA</sequence>
<evidence type="ECO:0000256" key="1">
    <source>
        <dbReference type="SAM" id="SignalP"/>
    </source>
</evidence>
<accession>A0A161YC33</accession>
<comment type="caution">
    <text evidence="3">The sequence shown here is derived from an EMBL/GenBank/DDBJ whole genome shotgun (WGS) entry which is preliminary data.</text>
</comment>
<name>A0A161YC33_9PEZI</name>
<gene>
    <name evidence="3" type="ORF">CT0861_02823</name>
</gene>
<dbReference type="SUPFAM" id="SSF51182">
    <property type="entry name" value="RmlC-like cupins"/>
    <property type="match status" value="1"/>
</dbReference>
<dbReference type="InterPro" id="IPR039935">
    <property type="entry name" value="YML079W-like"/>
</dbReference>
<keyword evidence="1" id="KW-0732">Signal</keyword>
<protein>
    <submittedName>
        <fullName evidence="3">Cupin family protein</fullName>
    </submittedName>
</protein>